<dbReference type="GO" id="GO:0004190">
    <property type="term" value="F:aspartic-type endopeptidase activity"/>
    <property type="evidence" value="ECO:0007669"/>
    <property type="project" value="UniProtKB-KW"/>
</dbReference>
<name>A0A0Q9WQ38_DROWI</name>
<feature type="domain" description="Peptidase A1" evidence="6">
    <location>
        <begin position="1"/>
        <end position="238"/>
    </location>
</feature>
<gene>
    <name evidence="7" type="primary">Dwil\GK27749</name>
    <name evidence="7" type="ORF">Dwil_GK27749</name>
</gene>
<evidence type="ECO:0000256" key="5">
    <source>
        <dbReference type="PIRSR" id="PIRSR601461-1"/>
    </source>
</evidence>
<evidence type="ECO:0000313" key="7">
    <source>
        <dbReference type="EMBL" id="KRF98339.1"/>
    </source>
</evidence>
<dbReference type="GO" id="GO:0006508">
    <property type="term" value="P:proteolysis"/>
    <property type="evidence" value="ECO:0007669"/>
    <property type="project" value="UniProtKB-KW"/>
</dbReference>
<keyword evidence="2" id="KW-0645">Protease</keyword>
<sequence length="238" mass="26032">MAPDTGSSDLWAPGKNCKFCINTCNNTAFNPNNSKTFVSSNQTFSITYGSGSVSGTVDFDTVRIGHMTILNQTFGVVNASTMCFTFDGIMGMAFPNLSAMNAVPPFQNLIAQKQVNNSVFSFYLKSDSPTGSLMILGGSNSSLYYGKLTYTPVTNPRYWMFQMNFIGFNILDIPNCFYSCDAIMDTGTSLIVGPPEAIESLNWQIDATYNSNYDLWTNFGLSVEFDLGETTIGIARAK</sequence>
<reference evidence="7 8" key="1">
    <citation type="journal article" date="2007" name="Nature">
        <title>Evolution of genes and genomes on the Drosophila phylogeny.</title>
        <authorList>
            <consortium name="Drosophila 12 Genomes Consortium"/>
            <person name="Clark A.G."/>
            <person name="Eisen M.B."/>
            <person name="Smith D.R."/>
            <person name="Bergman C.M."/>
            <person name="Oliver B."/>
            <person name="Markow T.A."/>
            <person name="Kaufman T.C."/>
            <person name="Kellis M."/>
            <person name="Gelbart W."/>
            <person name="Iyer V.N."/>
            <person name="Pollard D.A."/>
            <person name="Sackton T.B."/>
            <person name="Larracuente A.M."/>
            <person name="Singh N.D."/>
            <person name="Abad J.P."/>
            <person name="Abt D.N."/>
            <person name="Adryan B."/>
            <person name="Aguade M."/>
            <person name="Akashi H."/>
            <person name="Anderson W.W."/>
            <person name="Aquadro C.F."/>
            <person name="Ardell D.H."/>
            <person name="Arguello R."/>
            <person name="Artieri C.G."/>
            <person name="Barbash D.A."/>
            <person name="Barker D."/>
            <person name="Barsanti P."/>
            <person name="Batterham P."/>
            <person name="Batzoglou S."/>
            <person name="Begun D."/>
            <person name="Bhutkar A."/>
            <person name="Blanco E."/>
            <person name="Bosak S.A."/>
            <person name="Bradley R.K."/>
            <person name="Brand A.D."/>
            <person name="Brent M.R."/>
            <person name="Brooks A.N."/>
            <person name="Brown R.H."/>
            <person name="Butlin R.K."/>
            <person name="Caggese C."/>
            <person name="Calvi B.R."/>
            <person name="Bernardo de Carvalho A."/>
            <person name="Caspi A."/>
            <person name="Castrezana S."/>
            <person name="Celniker S.E."/>
            <person name="Chang J.L."/>
            <person name="Chapple C."/>
            <person name="Chatterji S."/>
            <person name="Chinwalla A."/>
            <person name="Civetta A."/>
            <person name="Clifton S.W."/>
            <person name="Comeron J.M."/>
            <person name="Costello J.C."/>
            <person name="Coyne J.A."/>
            <person name="Daub J."/>
            <person name="David R.G."/>
            <person name="Delcher A.L."/>
            <person name="Delehaunty K."/>
            <person name="Do C.B."/>
            <person name="Ebling H."/>
            <person name="Edwards K."/>
            <person name="Eickbush T."/>
            <person name="Evans J.D."/>
            <person name="Filipski A."/>
            <person name="Findeiss S."/>
            <person name="Freyhult E."/>
            <person name="Fulton L."/>
            <person name="Fulton R."/>
            <person name="Garcia A.C."/>
            <person name="Gardiner A."/>
            <person name="Garfield D.A."/>
            <person name="Garvin B.E."/>
            <person name="Gibson G."/>
            <person name="Gilbert D."/>
            <person name="Gnerre S."/>
            <person name="Godfrey J."/>
            <person name="Good R."/>
            <person name="Gotea V."/>
            <person name="Gravely B."/>
            <person name="Greenberg A.J."/>
            <person name="Griffiths-Jones S."/>
            <person name="Gross S."/>
            <person name="Guigo R."/>
            <person name="Gustafson E.A."/>
            <person name="Haerty W."/>
            <person name="Hahn M.W."/>
            <person name="Halligan D.L."/>
            <person name="Halpern A.L."/>
            <person name="Halter G.M."/>
            <person name="Han M.V."/>
            <person name="Heger A."/>
            <person name="Hillier L."/>
            <person name="Hinrichs A.S."/>
            <person name="Holmes I."/>
            <person name="Hoskins R.A."/>
            <person name="Hubisz M.J."/>
            <person name="Hultmark D."/>
            <person name="Huntley M.A."/>
            <person name="Jaffe D.B."/>
            <person name="Jagadeeshan S."/>
            <person name="Jeck W.R."/>
            <person name="Johnson J."/>
            <person name="Jones C.D."/>
            <person name="Jordan W.C."/>
            <person name="Karpen G.H."/>
            <person name="Kataoka E."/>
            <person name="Keightley P.D."/>
            <person name="Kheradpour P."/>
            <person name="Kirkness E.F."/>
            <person name="Koerich L.B."/>
            <person name="Kristiansen K."/>
            <person name="Kudrna D."/>
            <person name="Kulathinal R.J."/>
            <person name="Kumar S."/>
            <person name="Kwok R."/>
            <person name="Lander E."/>
            <person name="Langley C.H."/>
            <person name="Lapoint R."/>
            <person name="Lazzaro B.P."/>
            <person name="Lee S.J."/>
            <person name="Levesque L."/>
            <person name="Li R."/>
            <person name="Lin C.F."/>
            <person name="Lin M.F."/>
            <person name="Lindblad-Toh K."/>
            <person name="Llopart A."/>
            <person name="Long M."/>
            <person name="Low L."/>
            <person name="Lozovsky E."/>
            <person name="Lu J."/>
            <person name="Luo M."/>
            <person name="Machado C.A."/>
            <person name="Makalowski W."/>
            <person name="Marzo M."/>
            <person name="Matsuda M."/>
            <person name="Matzkin L."/>
            <person name="McAllister B."/>
            <person name="McBride C.S."/>
            <person name="McKernan B."/>
            <person name="McKernan K."/>
            <person name="Mendez-Lago M."/>
            <person name="Minx P."/>
            <person name="Mollenhauer M.U."/>
            <person name="Montooth K."/>
            <person name="Mount S.M."/>
            <person name="Mu X."/>
            <person name="Myers E."/>
            <person name="Negre B."/>
            <person name="Newfeld S."/>
            <person name="Nielsen R."/>
            <person name="Noor M.A."/>
            <person name="O'Grady P."/>
            <person name="Pachter L."/>
            <person name="Papaceit M."/>
            <person name="Parisi M.J."/>
            <person name="Parisi M."/>
            <person name="Parts L."/>
            <person name="Pedersen J.S."/>
            <person name="Pesole G."/>
            <person name="Phillippy A.M."/>
            <person name="Ponting C.P."/>
            <person name="Pop M."/>
            <person name="Porcelli D."/>
            <person name="Powell J.R."/>
            <person name="Prohaska S."/>
            <person name="Pruitt K."/>
            <person name="Puig M."/>
            <person name="Quesneville H."/>
            <person name="Ram K.R."/>
            <person name="Rand D."/>
            <person name="Rasmussen M.D."/>
            <person name="Reed L.K."/>
            <person name="Reenan R."/>
            <person name="Reily A."/>
            <person name="Remington K.A."/>
            <person name="Rieger T.T."/>
            <person name="Ritchie M.G."/>
            <person name="Robin C."/>
            <person name="Rogers Y.H."/>
            <person name="Rohde C."/>
            <person name="Rozas J."/>
            <person name="Rubenfield M.J."/>
            <person name="Ruiz A."/>
            <person name="Russo S."/>
            <person name="Salzberg S.L."/>
            <person name="Sanchez-Gracia A."/>
            <person name="Saranga D.J."/>
            <person name="Sato H."/>
            <person name="Schaeffer S.W."/>
            <person name="Schatz M.C."/>
            <person name="Schlenke T."/>
            <person name="Schwartz R."/>
            <person name="Segarra C."/>
            <person name="Singh R.S."/>
            <person name="Sirot L."/>
            <person name="Sirota M."/>
            <person name="Sisneros N.B."/>
            <person name="Smith C.D."/>
            <person name="Smith T.F."/>
            <person name="Spieth J."/>
            <person name="Stage D.E."/>
            <person name="Stark A."/>
            <person name="Stephan W."/>
            <person name="Strausberg R.L."/>
            <person name="Strempel S."/>
            <person name="Sturgill D."/>
            <person name="Sutton G."/>
            <person name="Sutton G.G."/>
            <person name="Tao W."/>
            <person name="Teichmann S."/>
            <person name="Tobari Y.N."/>
            <person name="Tomimura Y."/>
            <person name="Tsolas J.M."/>
            <person name="Valente V.L."/>
            <person name="Venter E."/>
            <person name="Venter J.C."/>
            <person name="Vicario S."/>
            <person name="Vieira F.G."/>
            <person name="Vilella A.J."/>
            <person name="Villasante A."/>
            <person name="Walenz B."/>
            <person name="Wang J."/>
            <person name="Wasserman M."/>
            <person name="Watts T."/>
            <person name="Wilson D."/>
            <person name="Wilson R.K."/>
            <person name="Wing R.A."/>
            <person name="Wolfner M.F."/>
            <person name="Wong A."/>
            <person name="Wong G.K."/>
            <person name="Wu C.I."/>
            <person name="Wu G."/>
            <person name="Yamamoto D."/>
            <person name="Yang H.P."/>
            <person name="Yang S.P."/>
            <person name="Yorke J.A."/>
            <person name="Yoshida K."/>
            <person name="Zdobnov E."/>
            <person name="Zhang P."/>
            <person name="Zhang Y."/>
            <person name="Zimin A.V."/>
            <person name="Baldwin J."/>
            <person name="Abdouelleil A."/>
            <person name="Abdulkadir J."/>
            <person name="Abebe A."/>
            <person name="Abera B."/>
            <person name="Abreu J."/>
            <person name="Acer S.C."/>
            <person name="Aftuck L."/>
            <person name="Alexander A."/>
            <person name="An P."/>
            <person name="Anderson E."/>
            <person name="Anderson S."/>
            <person name="Arachi H."/>
            <person name="Azer M."/>
            <person name="Bachantsang P."/>
            <person name="Barry A."/>
            <person name="Bayul T."/>
            <person name="Berlin A."/>
            <person name="Bessette D."/>
            <person name="Bloom T."/>
            <person name="Blye J."/>
            <person name="Boguslavskiy L."/>
            <person name="Bonnet C."/>
            <person name="Boukhgalter B."/>
            <person name="Bourzgui I."/>
            <person name="Brown A."/>
            <person name="Cahill P."/>
            <person name="Channer S."/>
            <person name="Cheshatsang Y."/>
            <person name="Chuda L."/>
            <person name="Citroen M."/>
            <person name="Collymore A."/>
            <person name="Cooke P."/>
            <person name="Costello M."/>
            <person name="D'Aco K."/>
            <person name="Daza R."/>
            <person name="De Haan G."/>
            <person name="DeGray S."/>
            <person name="DeMaso C."/>
            <person name="Dhargay N."/>
            <person name="Dooley K."/>
            <person name="Dooley E."/>
            <person name="Doricent M."/>
            <person name="Dorje P."/>
            <person name="Dorjee K."/>
            <person name="Dupes A."/>
            <person name="Elong R."/>
            <person name="Falk J."/>
            <person name="Farina A."/>
            <person name="Faro S."/>
            <person name="Ferguson D."/>
            <person name="Fisher S."/>
            <person name="Foley C.D."/>
            <person name="Franke A."/>
            <person name="Friedrich D."/>
            <person name="Gadbois L."/>
            <person name="Gearin G."/>
            <person name="Gearin C.R."/>
            <person name="Giannoukos G."/>
            <person name="Goode T."/>
            <person name="Graham J."/>
            <person name="Grandbois E."/>
            <person name="Grewal S."/>
            <person name="Gyaltsen K."/>
            <person name="Hafez N."/>
            <person name="Hagos B."/>
            <person name="Hall J."/>
            <person name="Henson C."/>
            <person name="Hollinger A."/>
            <person name="Honan T."/>
            <person name="Huard M.D."/>
            <person name="Hughes L."/>
            <person name="Hurhula B."/>
            <person name="Husby M.E."/>
            <person name="Kamat A."/>
            <person name="Kanga B."/>
            <person name="Kashin S."/>
            <person name="Khazanovich D."/>
            <person name="Kisner P."/>
            <person name="Lance K."/>
            <person name="Lara M."/>
            <person name="Lee W."/>
            <person name="Lennon N."/>
            <person name="Letendre F."/>
            <person name="LeVine R."/>
            <person name="Lipovsky A."/>
            <person name="Liu X."/>
            <person name="Liu J."/>
            <person name="Liu S."/>
            <person name="Lokyitsang T."/>
            <person name="Lokyitsang Y."/>
            <person name="Lubonja R."/>
            <person name="Lui A."/>
            <person name="MacDonald P."/>
            <person name="Magnisalis V."/>
            <person name="Maru K."/>
            <person name="Matthews C."/>
            <person name="McCusker W."/>
            <person name="McDonough S."/>
            <person name="Mehta T."/>
            <person name="Meldrim J."/>
            <person name="Meneus L."/>
            <person name="Mihai O."/>
            <person name="Mihalev A."/>
            <person name="Mihova T."/>
            <person name="Mittelman R."/>
            <person name="Mlenga V."/>
            <person name="Montmayeur A."/>
            <person name="Mulrain L."/>
            <person name="Navidi A."/>
            <person name="Naylor J."/>
            <person name="Negash T."/>
            <person name="Nguyen T."/>
            <person name="Nguyen N."/>
            <person name="Nicol R."/>
            <person name="Norbu C."/>
            <person name="Norbu N."/>
            <person name="Novod N."/>
            <person name="O'Neill B."/>
            <person name="Osman S."/>
            <person name="Markiewicz E."/>
            <person name="Oyono O.L."/>
            <person name="Patti C."/>
            <person name="Phunkhang P."/>
            <person name="Pierre F."/>
            <person name="Priest M."/>
            <person name="Raghuraman S."/>
            <person name="Rege F."/>
            <person name="Reyes R."/>
            <person name="Rise C."/>
            <person name="Rogov P."/>
            <person name="Ross K."/>
            <person name="Ryan E."/>
            <person name="Settipalli S."/>
            <person name="Shea T."/>
            <person name="Sherpa N."/>
            <person name="Shi L."/>
            <person name="Shih D."/>
            <person name="Sparrow T."/>
            <person name="Spaulding J."/>
            <person name="Stalker J."/>
            <person name="Stange-Thomann N."/>
            <person name="Stavropoulos S."/>
            <person name="Stone C."/>
            <person name="Strader C."/>
            <person name="Tesfaye S."/>
            <person name="Thomson T."/>
            <person name="Thoulutsang Y."/>
            <person name="Thoulutsang D."/>
            <person name="Topham K."/>
            <person name="Topping I."/>
            <person name="Tsamla T."/>
            <person name="Vassiliev H."/>
            <person name="Vo A."/>
            <person name="Wangchuk T."/>
            <person name="Wangdi T."/>
            <person name="Weiand M."/>
            <person name="Wilkinson J."/>
            <person name="Wilson A."/>
            <person name="Yadav S."/>
            <person name="Young G."/>
            <person name="Yu Q."/>
            <person name="Zembek L."/>
            <person name="Zhong D."/>
            <person name="Zimmer A."/>
            <person name="Zwirko Z."/>
            <person name="Jaffe D.B."/>
            <person name="Alvarez P."/>
            <person name="Brockman W."/>
            <person name="Butler J."/>
            <person name="Chin C."/>
            <person name="Gnerre S."/>
            <person name="Grabherr M."/>
            <person name="Kleber M."/>
            <person name="Mauceli E."/>
            <person name="MacCallum I."/>
        </authorList>
    </citation>
    <scope>NUCLEOTIDE SEQUENCE [LARGE SCALE GENOMIC DNA]</scope>
    <source>
        <strain evidence="8">Tucson 14030-0811.24</strain>
    </source>
</reference>
<dbReference type="SMR" id="A0A0Q9WQ38"/>
<dbReference type="FunCoup" id="A0A0Q9WQ38">
    <property type="interactions" value="189"/>
</dbReference>
<evidence type="ECO:0000256" key="2">
    <source>
        <dbReference type="ARBA" id="ARBA00022670"/>
    </source>
</evidence>
<dbReference type="AlphaFoldDB" id="A0A0Q9WQ38"/>
<protein>
    <recommendedName>
        <fullName evidence="6">Peptidase A1 domain-containing protein</fullName>
    </recommendedName>
</protein>
<dbReference type="SUPFAM" id="SSF50630">
    <property type="entry name" value="Acid proteases"/>
    <property type="match status" value="1"/>
</dbReference>
<evidence type="ECO:0000256" key="1">
    <source>
        <dbReference type="ARBA" id="ARBA00007447"/>
    </source>
</evidence>
<evidence type="ECO:0000256" key="3">
    <source>
        <dbReference type="ARBA" id="ARBA00022750"/>
    </source>
</evidence>
<dbReference type="FunFam" id="2.40.70.10:FF:000115">
    <property type="entry name" value="Lysosomal aspartic protease"/>
    <property type="match status" value="1"/>
</dbReference>
<evidence type="ECO:0000256" key="4">
    <source>
        <dbReference type="ARBA" id="ARBA00022801"/>
    </source>
</evidence>
<dbReference type="PROSITE" id="PS51767">
    <property type="entry name" value="PEPTIDASE_A1"/>
    <property type="match status" value="1"/>
</dbReference>
<feature type="active site" evidence="5">
    <location>
        <position position="185"/>
    </location>
</feature>
<keyword evidence="4" id="KW-0378">Hydrolase</keyword>
<dbReference type="CDD" id="cd05471">
    <property type="entry name" value="pepsin_like"/>
    <property type="match status" value="1"/>
</dbReference>
<dbReference type="InParanoid" id="A0A0Q9WQ38"/>
<dbReference type="eggNOG" id="KOG2579">
    <property type="taxonomic scope" value="Eukaryota"/>
</dbReference>
<proteinExistence type="inferred from homology"/>
<dbReference type="InterPro" id="IPR033121">
    <property type="entry name" value="PEPTIDASE_A1"/>
</dbReference>
<dbReference type="eggNOG" id="KOG1339">
    <property type="taxonomic scope" value="Eukaryota"/>
</dbReference>
<dbReference type="PANTHER" id="PTHR47966">
    <property type="entry name" value="BETA-SITE APP-CLEAVING ENZYME, ISOFORM A-RELATED"/>
    <property type="match status" value="1"/>
</dbReference>
<dbReference type="GO" id="GO:0005764">
    <property type="term" value="C:lysosome"/>
    <property type="evidence" value="ECO:0007669"/>
    <property type="project" value="TreeGrafter"/>
</dbReference>
<evidence type="ECO:0000313" key="8">
    <source>
        <dbReference type="Proteomes" id="UP000007798"/>
    </source>
</evidence>
<keyword evidence="3" id="KW-0064">Aspartyl protease</keyword>
<comment type="similarity">
    <text evidence="1">Belongs to the peptidase A1 family.</text>
</comment>
<organism evidence="7 8">
    <name type="scientific">Drosophila willistoni</name>
    <name type="common">Fruit fly</name>
    <dbReference type="NCBI Taxonomy" id="7260"/>
    <lineage>
        <taxon>Eukaryota</taxon>
        <taxon>Metazoa</taxon>
        <taxon>Ecdysozoa</taxon>
        <taxon>Arthropoda</taxon>
        <taxon>Hexapoda</taxon>
        <taxon>Insecta</taxon>
        <taxon>Pterygota</taxon>
        <taxon>Neoptera</taxon>
        <taxon>Endopterygota</taxon>
        <taxon>Diptera</taxon>
        <taxon>Brachycera</taxon>
        <taxon>Muscomorpha</taxon>
        <taxon>Ephydroidea</taxon>
        <taxon>Drosophilidae</taxon>
        <taxon>Drosophila</taxon>
        <taxon>Sophophora</taxon>
    </lineage>
</organism>
<feature type="active site" evidence="5">
    <location>
        <position position="4"/>
    </location>
</feature>
<dbReference type="Gene3D" id="2.40.70.10">
    <property type="entry name" value="Acid Proteases"/>
    <property type="match status" value="2"/>
</dbReference>
<dbReference type="EMBL" id="CH963857">
    <property type="protein sequence ID" value="KRF98339.1"/>
    <property type="molecule type" value="Genomic_DNA"/>
</dbReference>
<evidence type="ECO:0000259" key="6">
    <source>
        <dbReference type="PROSITE" id="PS51767"/>
    </source>
</evidence>
<dbReference type="Proteomes" id="UP000007798">
    <property type="component" value="Unassembled WGS sequence"/>
</dbReference>
<keyword evidence="8" id="KW-1185">Reference proteome</keyword>
<dbReference type="STRING" id="7260.A0A0Q9WQ38"/>
<accession>A0A0Q9WQ38</accession>
<dbReference type="PANTHER" id="PTHR47966:SF51">
    <property type="entry name" value="BETA-SITE APP-CLEAVING ENZYME, ISOFORM A-RELATED"/>
    <property type="match status" value="1"/>
</dbReference>
<dbReference type="OrthoDB" id="771136at2759"/>
<dbReference type="InterPro" id="IPR001461">
    <property type="entry name" value="Aspartic_peptidase_A1"/>
</dbReference>
<dbReference type="InterPro" id="IPR034164">
    <property type="entry name" value="Pepsin-like_dom"/>
</dbReference>
<dbReference type="PRINTS" id="PR00792">
    <property type="entry name" value="PEPSIN"/>
</dbReference>
<dbReference type="InterPro" id="IPR021109">
    <property type="entry name" value="Peptidase_aspartic_dom_sf"/>
</dbReference>
<dbReference type="Pfam" id="PF00026">
    <property type="entry name" value="Asp"/>
    <property type="match status" value="1"/>
</dbReference>